<evidence type="ECO:0000313" key="5">
    <source>
        <dbReference type="Proteomes" id="UP001209878"/>
    </source>
</evidence>
<feature type="domain" description="RRM" evidence="2">
    <location>
        <begin position="33"/>
        <end position="102"/>
    </location>
</feature>
<organism evidence="4 5">
    <name type="scientific">Ridgeia piscesae</name>
    <name type="common">Tubeworm</name>
    <dbReference type="NCBI Taxonomy" id="27915"/>
    <lineage>
        <taxon>Eukaryota</taxon>
        <taxon>Metazoa</taxon>
        <taxon>Spiralia</taxon>
        <taxon>Lophotrochozoa</taxon>
        <taxon>Annelida</taxon>
        <taxon>Polychaeta</taxon>
        <taxon>Sedentaria</taxon>
        <taxon>Canalipalpata</taxon>
        <taxon>Sabellida</taxon>
        <taxon>Siboglinidae</taxon>
        <taxon>Ridgeia</taxon>
    </lineage>
</organism>
<accession>A0AAD9KMM2</accession>
<feature type="domain" description="Macro" evidence="3">
    <location>
        <begin position="724"/>
        <end position="776"/>
    </location>
</feature>
<dbReference type="InterPro" id="IPR002589">
    <property type="entry name" value="Macro_dom"/>
</dbReference>
<dbReference type="InterPro" id="IPR043472">
    <property type="entry name" value="Macro_dom-like"/>
</dbReference>
<sequence>MSVKQLKLGGAQLSVTPLCDVYAGLDVEASRPRAVRVCGIASDTSMEFLTLLFENRRISGGGEIDELEYDNSTGTAIVTFTDPESARRVADNETLKVSKTEVEVTLMTPQRVLPVVLGRVTESLVLVSSLPAGCTADHLRKFFSKSSCNSEIRHITFSERPGVAMLDFTGTPDFDSLRMLCVSRPLHDSMLSVHRVPVSRILHVHNIGHVSEDMLALYFESKKHSGGGRVDRVSVYREHGYALVEMEDSSLVDDILARGSHKLEDQPLHVSVYYEDLGPIFPSQDAPTSTKPVLEKITVSGFNPDILSFIHTSAICRQIVDDKMTDVAADICWGNYTALEDSVDLTCITDQWETVKHTFDTDWKQIAENTFLEVLNAKFASDEILVLQEIWTGFLERIGYVKHLDCNRIVIELKDEDSRVSVVGQIEEVQNIFRRLKGDLAKLQPGWLLPTPQTMQNLKEHQLRMLGATGFKGKMQRRFPDLTVVIDHKARSVCLTGLPGSIATAKADMSECFNSLMSTQLEMSAALIKVITGTVVTKYVVQGFKSKNIRAVFHAVGIGKLGIWAISKEYLTIAVEVIKSCIDMRKIVADMTTVQSTKMIINEKSVSMKHGVVNYMVKYMKKEIDDVQVAFQEDNVKVTPRVKPWGFTVKGSRGGVDGAMHKIQAMADRVKVERCKVDTPGASEYLASGDGKQALASLQTNHKVVIEPVTTSHRDVTTSRRDGVPQSSITLAGGVRVEVVQGTLIKFHADVIVNTANEQLDHVGGLAKAIITAGIE</sequence>
<dbReference type="SUPFAM" id="SSF52949">
    <property type="entry name" value="Macro domain-like"/>
    <property type="match status" value="1"/>
</dbReference>
<dbReference type="InterPro" id="IPR035979">
    <property type="entry name" value="RBD_domain_sf"/>
</dbReference>
<dbReference type="InterPro" id="IPR000504">
    <property type="entry name" value="RRM_dom"/>
</dbReference>
<evidence type="ECO:0000313" key="4">
    <source>
        <dbReference type="EMBL" id="KAK2174005.1"/>
    </source>
</evidence>
<keyword evidence="5" id="KW-1185">Reference proteome</keyword>
<evidence type="ECO:0000259" key="2">
    <source>
        <dbReference type="PROSITE" id="PS50102"/>
    </source>
</evidence>
<dbReference type="InterPro" id="IPR012677">
    <property type="entry name" value="Nucleotide-bd_a/b_plait_sf"/>
</dbReference>
<dbReference type="PANTHER" id="PTHR15225">
    <property type="entry name" value="INTERFERON-INDUCED PROTEIN 35/NMI N-MYC/STAT INTERACTING PROTEIN"/>
    <property type="match status" value="1"/>
</dbReference>
<dbReference type="Gene3D" id="3.40.220.10">
    <property type="entry name" value="Leucine Aminopeptidase, subunit E, domain 1"/>
    <property type="match status" value="1"/>
</dbReference>
<dbReference type="AlphaFoldDB" id="A0AAD9KMM2"/>
<gene>
    <name evidence="4" type="ORF">NP493_833g00029</name>
</gene>
<feature type="domain" description="RRM" evidence="2">
    <location>
        <begin position="200"/>
        <end position="275"/>
    </location>
</feature>
<dbReference type="PROSITE" id="PS50102">
    <property type="entry name" value="RRM"/>
    <property type="match status" value="2"/>
</dbReference>
<dbReference type="GO" id="GO:0003723">
    <property type="term" value="F:RNA binding"/>
    <property type="evidence" value="ECO:0007669"/>
    <property type="project" value="UniProtKB-UniRule"/>
</dbReference>
<dbReference type="Gene3D" id="3.30.70.330">
    <property type="match status" value="2"/>
</dbReference>
<dbReference type="Proteomes" id="UP001209878">
    <property type="component" value="Unassembled WGS sequence"/>
</dbReference>
<evidence type="ECO:0000259" key="3">
    <source>
        <dbReference type="PROSITE" id="PS51154"/>
    </source>
</evidence>
<dbReference type="SMART" id="SM00360">
    <property type="entry name" value="RRM"/>
    <property type="match status" value="2"/>
</dbReference>
<dbReference type="PROSITE" id="PS51154">
    <property type="entry name" value="MACRO"/>
    <property type="match status" value="1"/>
</dbReference>
<dbReference type="EMBL" id="JAODUO010000835">
    <property type="protein sequence ID" value="KAK2174005.1"/>
    <property type="molecule type" value="Genomic_DNA"/>
</dbReference>
<dbReference type="Pfam" id="PF23085">
    <property type="entry name" value="RRM_PARP14_3"/>
    <property type="match status" value="2"/>
</dbReference>
<proteinExistence type="predicted"/>
<keyword evidence="1" id="KW-0694">RNA-binding</keyword>
<protein>
    <recommendedName>
        <fullName evidence="6">RRM domain-containing protein</fullName>
    </recommendedName>
</protein>
<reference evidence="4" key="1">
    <citation type="journal article" date="2023" name="Mol. Biol. Evol.">
        <title>Third-Generation Sequencing Reveals the Adaptive Role of the Epigenome in Three Deep-Sea Polychaetes.</title>
        <authorList>
            <person name="Perez M."/>
            <person name="Aroh O."/>
            <person name="Sun Y."/>
            <person name="Lan Y."/>
            <person name="Juniper S.K."/>
            <person name="Young C.R."/>
            <person name="Angers B."/>
            <person name="Qian P.Y."/>
        </authorList>
    </citation>
    <scope>NUCLEOTIDE SEQUENCE</scope>
    <source>
        <strain evidence="4">R07B-5</strain>
    </source>
</reference>
<dbReference type="SUPFAM" id="SSF54928">
    <property type="entry name" value="RNA-binding domain, RBD"/>
    <property type="match status" value="2"/>
</dbReference>
<evidence type="ECO:0008006" key="6">
    <source>
        <dbReference type="Google" id="ProtNLM"/>
    </source>
</evidence>
<name>A0AAD9KMM2_RIDPI</name>
<comment type="caution">
    <text evidence="4">The sequence shown here is derived from an EMBL/GenBank/DDBJ whole genome shotgun (WGS) entry which is preliminary data.</text>
</comment>
<evidence type="ECO:0000256" key="1">
    <source>
        <dbReference type="PROSITE-ProRule" id="PRU00176"/>
    </source>
</evidence>